<dbReference type="EMBL" id="ML122281">
    <property type="protein sequence ID" value="RPD57396.1"/>
    <property type="molecule type" value="Genomic_DNA"/>
</dbReference>
<sequence>MQPATRFALDCPDVLEEIFGWLRVCDFMVHYERHTLRKALYSAALVCRAFSQHALDSLWHTLDKVHPLLALLPPFQYKHSCMFSREVTPEEWQRFELYARRVQTLQYGSGYEIRIHPSAWTYLLSPRQVCGRIVGPVLVLPGPALRHLSISFACGVLYPSFESAIPIFAMALDAIAALSPDLYTLQFDHSFYLNFANPVPSQISVPSGPSLLFFPSLRTFELAVKEIPADFVAAPGGLRSLQELKVCGTSGDVNNFIRGIKLGRLHAVEVISWRCAEFEEGGPPPHLSYICHNLPSASLRSLELNLDISALASSPCALSAIVEAMRPLTNLTAFALHGGLKWIRISDESIRTLGEACPRLRSLKVTQYRSPSDTGSVSLAVLREIARFCPALESLSMRRLQAAECLPQETGFPLASHGLRSLQFQDVVGASKPS</sequence>
<dbReference type="Proteomes" id="UP000313359">
    <property type="component" value="Unassembled WGS sequence"/>
</dbReference>
<accession>A0A5C2S7T0</accession>
<protein>
    <recommendedName>
        <fullName evidence="1">F-box domain-containing protein</fullName>
    </recommendedName>
</protein>
<evidence type="ECO:0000313" key="3">
    <source>
        <dbReference type="Proteomes" id="UP000313359"/>
    </source>
</evidence>
<dbReference type="PANTHER" id="PTHR16134">
    <property type="entry name" value="F-BOX/TPR REPEAT PROTEIN POF3"/>
    <property type="match status" value="1"/>
</dbReference>
<dbReference type="OrthoDB" id="3222238at2759"/>
<gene>
    <name evidence="2" type="ORF">L227DRAFT_613712</name>
</gene>
<dbReference type="STRING" id="1328759.A0A5C2S7T0"/>
<keyword evidence="3" id="KW-1185">Reference proteome</keyword>
<reference evidence="2" key="1">
    <citation type="journal article" date="2018" name="Genome Biol. Evol.">
        <title>Genomics and development of Lentinus tigrinus, a white-rot wood-decaying mushroom with dimorphic fruiting bodies.</title>
        <authorList>
            <person name="Wu B."/>
            <person name="Xu Z."/>
            <person name="Knudson A."/>
            <person name="Carlson A."/>
            <person name="Chen N."/>
            <person name="Kovaka S."/>
            <person name="LaButti K."/>
            <person name="Lipzen A."/>
            <person name="Pennachio C."/>
            <person name="Riley R."/>
            <person name="Schakwitz W."/>
            <person name="Umezawa K."/>
            <person name="Ohm R.A."/>
            <person name="Grigoriev I.V."/>
            <person name="Nagy L.G."/>
            <person name="Gibbons J."/>
            <person name="Hibbett D."/>
        </authorList>
    </citation>
    <scope>NUCLEOTIDE SEQUENCE [LARGE SCALE GENOMIC DNA]</scope>
    <source>
        <strain evidence="2">ALCF2SS1-6</strain>
    </source>
</reference>
<dbReference type="PANTHER" id="PTHR16134:SF119">
    <property type="entry name" value="AT02038P-RELATED"/>
    <property type="match status" value="1"/>
</dbReference>
<dbReference type="Gene3D" id="3.80.10.10">
    <property type="entry name" value="Ribonuclease Inhibitor"/>
    <property type="match status" value="1"/>
</dbReference>
<dbReference type="Pfam" id="PF12937">
    <property type="entry name" value="F-box-like"/>
    <property type="match status" value="1"/>
</dbReference>
<dbReference type="AlphaFoldDB" id="A0A5C2S7T0"/>
<dbReference type="InterPro" id="IPR032675">
    <property type="entry name" value="LRR_dom_sf"/>
</dbReference>
<evidence type="ECO:0000259" key="1">
    <source>
        <dbReference type="Pfam" id="PF12937"/>
    </source>
</evidence>
<dbReference type="InterPro" id="IPR001810">
    <property type="entry name" value="F-box_dom"/>
</dbReference>
<dbReference type="SUPFAM" id="SSF52047">
    <property type="entry name" value="RNI-like"/>
    <property type="match status" value="1"/>
</dbReference>
<feature type="domain" description="F-box" evidence="1">
    <location>
        <begin position="12"/>
        <end position="63"/>
    </location>
</feature>
<proteinExistence type="predicted"/>
<evidence type="ECO:0000313" key="2">
    <source>
        <dbReference type="EMBL" id="RPD57396.1"/>
    </source>
</evidence>
<organism evidence="2 3">
    <name type="scientific">Lentinus tigrinus ALCF2SS1-6</name>
    <dbReference type="NCBI Taxonomy" id="1328759"/>
    <lineage>
        <taxon>Eukaryota</taxon>
        <taxon>Fungi</taxon>
        <taxon>Dikarya</taxon>
        <taxon>Basidiomycota</taxon>
        <taxon>Agaricomycotina</taxon>
        <taxon>Agaricomycetes</taxon>
        <taxon>Polyporales</taxon>
        <taxon>Polyporaceae</taxon>
        <taxon>Lentinus</taxon>
    </lineage>
</organism>
<name>A0A5C2S7T0_9APHY</name>